<name>A0A127PKH9_9BURK</name>
<sequence length="47" mass="5509">MNSQIYSYPQKSRWLTTTTIYIYKSLNTKLKKPVLEKSGGLLPKKDF</sequence>
<gene>
    <name evidence="1" type="ORF">CFter6_5354</name>
</gene>
<proteinExistence type="predicted"/>
<organism evidence="1">
    <name type="scientific">Collimonas fungivorans</name>
    <dbReference type="NCBI Taxonomy" id="158899"/>
    <lineage>
        <taxon>Bacteria</taxon>
        <taxon>Pseudomonadati</taxon>
        <taxon>Pseudomonadota</taxon>
        <taxon>Betaproteobacteria</taxon>
        <taxon>Burkholderiales</taxon>
        <taxon>Oxalobacteraceae</taxon>
        <taxon>Collimonas</taxon>
    </lineage>
</organism>
<dbReference type="EMBL" id="CP013232">
    <property type="protein sequence ID" value="AMO97921.1"/>
    <property type="molecule type" value="Genomic_DNA"/>
</dbReference>
<evidence type="ECO:0000313" key="2">
    <source>
        <dbReference type="Proteomes" id="UP000072421"/>
    </source>
</evidence>
<dbReference type="Proteomes" id="UP000072421">
    <property type="component" value="Chromosome"/>
</dbReference>
<dbReference type="AlphaFoldDB" id="A0A127PKH9"/>
<evidence type="ECO:0000313" key="1">
    <source>
        <dbReference type="EMBL" id="AMO97921.1"/>
    </source>
</evidence>
<protein>
    <submittedName>
        <fullName evidence="1">Uncharacterized protein</fullName>
    </submittedName>
</protein>
<reference evidence="1 2" key="1">
    <citation type="submission" date="2015-11" db="EMBL/GenBank/DDBJ databases">
        <title>Exploring the genomic traits of fungus-feeding bacterial genus Collimonas.</title>
        <authorList>
            <person name="Song C."/>
            <person name="Schmidt R."/>
            <person name="de Jager V."/>
            <person name="Krzyzanowska D."/>
            <person name="Jongedijk E."/>
            <person name="Cankar K."/>
            <person name="Beekwilder J."/>
            <person name="van Veen A."/>
            <person name="de Boer W."/>
            <person name="van Veen J.A."/>
            <person name="Garbeva P."/>
        </authorList>
    </citation>
    <scope>NUCLEOTIDE SEQUENCE [LARGE SCALE GENOMIC DNA]</scope>
    <source>
        <strain evidence="1 2">Ter6</strain>
    </source>
</reference>
<dbReference type="PATRIC" id="fig|158899.10.peg.5274"/>
<accession>A0A127PKH9</accession>